<dbReference type="Pfam" id="PF16186">
    <property type="entry name" value="Arm_3"/>
    <property type="match status" value="1"/>
</dbReference>
<protein>
    <recommendedName>
        <fullName evidence="6">Importin subunit alpha</fullName>
    </recommendedName>
</protein>
<evidence type="ECO:0000256" key="1">
    <source>
        <dbReference type="ARBA" id="ARBA00004556"/>
    </source>
</evidence>
<dbReference type="PROSITE" id="PS51214">
    <property type="entry name" value="IBB"/>
    <property type="match status" value="1"/>
</dbReference>
<reference evidence="10" key="2">
    <citation type="submission" date="2023-04" db="EMBL/GenBank/DDBJ databases">
        <authorList>
            <person name="Bruccoleri R.E."/>
            <person name="Oakeley E.J."/>
            <person name="Faust A.-M."/>
            <person name="Dessus-Babus S."/>
            <person name="Altorfer M."/>
            <person name="Burckhardt D."/>
            <person name="Oertli M."/>
            <person name="Naumann U."/>
            <person name="Petersen F."/>
            <person name="Wong J."/>
        </authorList>
    </citation>
    <scope>NUCLEOTIDE SEQUENCE</scope>
    <source>
        <strain evidence="10">GSM-AAB239-AS_SAM_17_03QT</strain>
        <tissue evidence="10">Leaf</tissue>
    </source>
</reference>
<evidence type="ECO:0000256" key="4">
    <source>
        <dbReference type="ARBA" id="ARBA00022737"/>
    </source>
</evidence>
<dbReference type="InterPro" id="IPR036975">
    <property type="entry name" value="Importin-a_IBB_sf"/>
</dbReference>
<dbReference type="InterPro" id="IPR032413">
    <property type="entry name" value="Arm_3"/>
</dbReference>
<dbReference type="EMBL" id="JANAVB010040218">
    <property type="protein sequence ID" value="KAJ6798530.1"/>
    <property type="molecule type" value="Genomic_DNA"/>
</dbReference>
<evidence type="ECO:0000256" key="8">
    <source>
        <dbReference type="SAM" id="MobiDB-lite"/>
    </source>
</evidence>
<dbReference type="InterPro" id="IPR024931">
    <property type="entry name" value="Importin_alpha"/>
</dbReference>
<comment type="similarity">
    <text evidence="2 6">Belongs to the importin alpha family.</text>
</comment>
<feature type="region of interest" description="Disordered" evidence="8">
    <location>
        <begin position="510"/>
        <end position="533"/>
    </location>
</feature>
<comment type="subunit">
    <text evidence="6">Forms a complex with importin subunit beta-1.</text>
</comment>
<evidence type="ECO:0000256" key="2">
    <source>
        <dbReference type="ARBA" id="ARBA00010394"/>
    </source>
</evidence>
<keyword evidence="4" id="KW-0677">Repeat</keyword>
<accession>A0AAX6E3I0</accession>
<dbReference type="PROSITE" id="PS50176">
    <property type="entry name" value="ARM_REPEAT"/>
    <property type="match status" value="1"/>
</dbReference>
<dbReference type="FunFam" id="1.25.10.10:FF:000040">
    <property type="entry name" value="Importin subunit alpha"/>
    <property type="match status" value="1"/>
</dbReference>
<gene>
    <name evidence="10" type="ORF">M6B38_209695</name>
    <name evidence="11" type="ORF">M6B38_274795</name>
</gene>
<evidence type="ECO:0000313" key="12">
    <source>
        <dbReference type="Proteomes" id="UP001140949"/>
    </source>
</evidence>
<dbReference type="InterPro" id="IPR000225">
    <property type="entry name" value="Armadillo"/>
</dbReference>
<keyword evidence="3 6" id="KW-0813">Transport</keyword>
<name>A0AAX6E3I0_IRIPA</name>
<dbReference type="Proteomes" id="UP001140949">
    <property type="component" value="Unassembled WGS sequence"/>
</dbReference>
<dbReference type="Gene3D" id="1.25.10.10">
    <property type="entry name" value="Leucine-rich Repeat Variant"/>
    <property type="match status" value="1"/>
</dbReference>
<feature type="region of interest" description="Disordered" evidence="8">
    <location>
        <begin position="21"/>
        <end position="66"/>
    </location>
</feature>
<dbReference type="PIRSF" id="PIRSF005673">
    <property type="entry name" value="Importin_alpha"/>
    <property type="match status" value="1"/>
</dbReference>
<comment type="subcellular location">
    <subcellularLocation>
        <location evidence="1">Cytoplasm</location>
        <location evidence="1">Perinuclear region</location>
    </subcellularLocation>
</comment>
<evidence type="ECO:0000256" key="6">
    <source>
        <dbReference type="PIRNR" id="PIRNR005673"/>
    </source>
</evidence>
<dbReference type="InterPro" id="IPR016024">
    <property type="entry name" value="ARM-type_fold"/>
</dbReference>
<feature type="repeat" description="ARM" evidence="7">
    <location>
        <begin position="161"/>
        <end position="203"/>
    </location>
</feature>
<evidence type="ECO:0000313" key="11">
    <source>
        <dbReference type="EMBL" id="KAJ6848502.1"/>
    </source>
</evidence>
<keyword evidence="12" id="KW-1185">Reference proteome</keyword>
<reference evidence="10" key="1">
    <citation type="journal article" date="2023" name="GigaByte">
        <title>Genome assembly of the bearded iris, Iris pallida Lam.</title>
        <authorList>
            <person name="Bruccoleri R.E."/>
            <person name="Oakeley E.J."/>
            <person name="Faust A.M.E."/>
            <person name="Altorfer M."/>
            <person name="Dessus-Babus S."/>
            <person name="Burckhardt D."/>
            <person name="Oertli M."/>
            <person name="Naumann U."/>
            <person name="Petersen F."/>
            <person name="Wong J."/>
        </authorList>
    </citation>
    <scope>NUCLEOTIDE SEQUENCE</scope>
    <source>
        <strain evidence="10">GSM-AAB239-AS_SAM_17_03QT</strain>
    </source>
</reference>
<dbReference type="EMBL" id="JANAVB010004599">
    <property type="protein sequence ID" value="KAJ6848502.1"/>
    <property type="molecule type" value="Genomic_DNA"/>
</dbReference>
<dbReference type="GO" id="GO:0048471">
    <property type="term" value="C:perinuclear region of cytoplasm"/>
    <property type="evidence" value="ECO:0007669"/>
    <property type="project" value="UniProtKB-SubCell"/>
</dbReference>
<dbReference type="SUPFAM" id="SSF48371">
    <property type="entry name" value="ARM repeat"/>
    <property type="match status" value="1"/>
</dbReference>
<keyword evidence="5 6" id="KW-0653">Protein transport</keyword>
<evidence type="ECO:0000313" key="10">
    <source>
        <dbReference type="EMBL" id="KAJ6798530.1"/>
    </source>
</evidence>
<dbReference type="GO" id="GO:0061608">
    <property type="term" value="F:nuclear import signal receptor activity"/>
    <property type="evidence" value="ECO:0007669"/>
    <property type="project" value="InterPro"/>
</dbReference>
<evidence type="ECO:0000256" key="7">
    <source>
        <dbReference type="PROSITE-ProRule" id="PRU00259"/>
    </source>
</evidence>
<dbReference type="Gene3D" id="1.20.5.690">
    <property type="entry name" value="Importin-alpha, importin-beta-binding domain"/>
    <property type="match status" value="1"/>
</dbReference>
<dbReference type="SMART" id="SM00185">
    <property type="entry name" value="ARM"/>
    <property type="match status" value="8"/>
</dbReference>
<dbReference type="AlphaFoldDB" id="A0AAX6E3I0"/>
<comment type="caution">
    <text evidence="10">The sequence shown here is derived from an EMBL/GenBank/DDBJ whole genome shotgun (WGS) entry which is preliminary data.</text>
</comment>
<dbReference type="PANTHER" id="PTHR23316">
    <property type="entry name" value="IMPORTIN ALPHA"/>
    <property type="match status" value="1"/>
</dbReference>
<dbReference type="Pfam" id="PF00514">
    <property type="entry name" value="Arm"/>
    <property type="match status" value="8"/>
</dbReference>
<dbReference type="GO" id="GO:0006606">
    <property type="term" value="P:protein import into nucleus"/>
    <property type="evidence" value="ECO:0007669"/>
    <property type="project" value="InterPro"/>
</dbReference>
<feature type="domain" description="IBB" evidence="9">
    <location>
        <begin position="1"/>
        <end position="58"/>
    </location>
</feature>
<evidence type="ECO:0000256" key="3">
    <source>
        <dbReference type="ARBA" id="ARBA00022448"/>
    </source>
</evidence>
<feature type="compositionally biased region" description="Polar residues" evidence="8">
    <location>
        <begin position="519"/>
        <end position="533"/>
    </location>
</feature>
<dbReference type="Pfam" id="PF01749">
    <property type="entry name" value="IBB"/>
    <property type="match status" value="1"/>
</dbReference>
<comment type="function">
    <text evidence="6">Binds specifically and directly to substrates containing either a simple or bipartite NLS motif. Promotes docking of import substrates to the nuclear envelope.</text>
</comment>
<dbReference type="FunFam" id="1.20.5.690:FF:000002">
    <property type="entry name" value="Importin subunit alpha"/>
    <property type="match status" value="1"/>
</dbReference>
<dbReference type="InterPro" id="IPR002652">
    <property type="entry name" value="Importin-a_IBB"/>
</dbReference>
<dbReference type="InterPro" id="IPR011989">
    <property type="entry name" value="ARM-like"/>
</dbReference>
<proteinExistence type="inferred from homology"/>
<evidence type="ECO:0000256" key="5">
    <source>
        <dbReference type="ARBA" id="ARBA00022927"/>
    </source>
</evidence>
<organism evidence="10 12">
    <name type="scientific">Iris pallida</name>
    <name type="common">Sweet iris</name>
    <dbReference type="NCBI Taxonomy" id="29817"/>
    <lineage>
        <taxon>Eukaryota</taxon>
        <taxon>Viridiplantae</taxon>
        <taxon>Streptophyta</taxon>
        <taxon>Embryophyta</taxon>
        <taxon>Tracheophyta</taxon>
        <taxon>Spermatophyta</taxon>
        <taxon>Magnoliopsida</taxon>
        <taxon>Liliopsida</taxon>
        <taxon>Asparagales</taxon>
        <taxon>Iridaceae</taxon>
        <taxon>Iridoideae</taxon>
        <taxon>Irideae</taxon>
        <taxon>Iris</taxon>
    </lineage>
</organism>
<evidence type="ECO:0000259" key="9">
    <source>
        <dbReference type="PROSITE" id="PS51214"/>
    </source>
</evidence>
<sequence length="533" mass="58994">MSLRPSERAEVRRNKYKVAVDAEEGRRRREDNMVEIRKNKREENLQKKRREGMQAQPFPQPGHASAVEKKLESLPAMVAGVYTDDSSLQLEATTQFRKLLSIERSPPIEEVIQSGVVPRFVEFLTREDYPQLQVCFCVAAWALTNIASGTSENTKVVIDHGAVPIFVKLLGSPSDDVREQAVWALGNVAGDSPRCRDLVLASGALLPLLAQLNEHAKLSMLRNATWTLSNFCRGKPQPAFEQTRPALPALERLIHSNDEEVLTDACWALSYLSDGTNDKIQAVIEANVCPRLVELLMHPSPSVLIPALRTVGNIVTGDDMQTQYIINHQALPCLLNLLTHNHKKSIKKEACWTISNITAGNKEQIQAVIAADIISPLVHLLQTAEFDIKKEAAWAISNATSGGTHDQIKYLVAQGCIRPLCDLLVCPDSRIVTVCLEGLENILKVGEAEKNLGTTGGVNLYAQMIDEAEGLEKIENLQSHDNTEIYEKAVKILETYWLEEEDEAMPAEDGAQTGFRFGNNEQLSVPSGGFNFS</sequence>
<feature type="compositionally biased region" description="Basic and acidic residues" evidence="8">
    <location>
        <begin position="21"/>
        <end position="46"/>
    </location>
</feature>